<keyword evidence="1" id="KW-0472">Membrane</keyword>
<sequence length="69" mass="7789">MSCIVFLVESNTTFSVDNAYATNTNINNTNITRVERPPCLPSSSIALVFVFYYVCALSQQSVYHLLLFF</sequence>
<evidence type="ECO:0000256" key="1">
    <source>
        <dbReference type="SAM" id="Phobius"/>
    </source>
</evidence>
<keyword evidence="3" id="KW-1185">Reference proteome</keyword>
<evidence type="ECO:0000313" key="3">
    <source>
        <dbReference type="Proteomes" id="UP000075880"/>
    </source>
</evidence>
<accession>A0AAG5D5Z3</accession>
<evidence type="ECO:0000313" key="2">
    <source>
        <dbReference type="EnsemblMetazoa" id="ENSAATROPP006269"/>
    </source>
</evidence>
<dbReference type="Proteomes" id="UP000075880">
    <property type="component" value="Unassembled WGS sequence"/>
</dbReference>
<feature type="transmembrane region" description="Helical" evidence="1">
    <location>
        <begin position="45"/>
        <end position="68"/>
    </location>
</feature>
<keyword evidence="1" id="KW-0812">Transmembrane</keyword>
<protein>
    <submittedName>
        <fullName evidence="2">Uncharacterized protein</fullName>
    </submittedName>
</protein>
<organism evidence="2 3">
    <name type="scientific">Anopheles atroparvus</name>
    <name type="common">European mosquito</name>
    <dbReference type="NCBI Taxonomy" id="41427"/>
    <lineage>
        <taxon>Eukaryota</taxon>
        <taxon>Metazoa</taxon>
        <taxon>Ecdysozoa</taxon>
        <taxon>Arthropoda</taxon>
        <taxon>Hexapoda</taxon>
        <taxon>Insecta</taxon>
        <taxon>Pterygota</taxon>
        <taxon>Neoptera</taxon>
        <taxon>Endopterygota</taxon>
        <taxon>Diptera</taxon>
        <taxon>Nematocera</taxon>
        <taxon>Culicoidea</taxon>
        <taxon>Culicidae</taxon>
        <taxon>Anophelinae</taxon>
        <taxon>Anopheles</taxon>
    </lineage>
</organism>
<name>A0AAG5D5Z3_ANOAO</name>
<keyword evidence="1" id="KW-1133">Transmembrane helix</keyword>
<proteinExistence type="predicted"/>
<dbReference type="EnsemblMetazoa" id="ENSAATROPT006966">
    <property type="protein sequence ID" value="ENSAATROPP006269"/>
    <property type="gene ID" value="ENSAATROPG005671"/>
</dbReference>
<reference evidence="2" key="1">
    <citation type="submission" date="2024-04" db="UniProtKB">
        <authorList>
            <consortium name="EnsemblMetazoa"/>
        </authorList>
    </citation>
    <scope>IDENTIFICATION</scope>
    <source>
        <strain evidence="2">EBRO</strain>
    </source>
</reference>
<dbReference type="AlphaFoldDB" id="A0AAG5D5Z3"/>